<sequence>MASVYDSIYQQSPYKLNVYGQTFRQPKKRWYEMSDLEQMKELQGKQRQLAETPVYAGEEKRRDFSFREALQPFINTLQVIGGVLNIGGAAISGAVKQLVDGTPGFDTQEYFKDVFNFKEQVSWRDVIGILAEKDVDKNMWDKKWAQITFGLIADIALDPFTWVGGFGITAFKNPKALGDLVKQAGKLAQAKGMNPLTINRVMNNIRRKATRKWGVKAPWQFKKDIPLEKMGLPKIMQRMAKFTAKEGVDPSSVTEFAKVTAKTLDTAGFLKKRAWHQVVDDAFAAWVPGYKVVRKALNPKAEAIQDIVQRKAMYKNITADKSAQISKELKGVFKKLNEEEAELLREFMEVPKYVNGEMAGFLAHKAELVTQFVKKYGEADTGFHKVFDEMVKHNKEYKTVFRKSTTELLKKTTKLSPAEIVKQTDVYFDQSALFRMQTVLDDAGIGYGDLLSLKNADMYGEVKTVERWFKETYPDMLKRFDDDQMALLETIMDVNRKYMDDMAVWERQYEVPTPYKRDYGYAATGRKMSTAEGSELGSLFPSFLKHKTGVTYKEKIAQLEIDMVDLGYARNIKQAKKYLRDGKYIKKFGEVYYTIQEQTYARMNAGMKAIHRKMFFDDVAKEWGMKLQKGVNAPANMTVDGVKELESYIFDADTAEYLGRAIDVFSTNDEMNKFVGLFDKVMNWWKVLVTSVNPGFHFRNAYGSAFNGYAKWGVAIANPKYWKQAKKMVGFANKYTPDMAKIIGVDDLTGTAKWLGEEIAEGVTYRDAIKMFKETGVIGKKFKATEVIREGYKYQGNTKKLARLLNVAGKESVLAKLGDKIGSDTESYFRTVGALVELNRTGNLKQAAFTAQEVFVNYQNLSQFERQIGRRVFPFWSWMKQNTVNQIKFVFTQPGRYSKIARIAQALEAGAPEKLEEKLRPEYFNRLGMWQLPITLPDGTPLFFNPDFPFKDLMNLNPVNWRTNILTSLSPIIKLPLELVPKEGFDIFRGRQIVRYPGYKAPIPGILQTFARGLDKASGGQLGLEINNRGQYTMNPKAAHAITSLLPFVRNTSRMLMLEPTAMEADKYFQWASYMLGIKIKPVDRLTQQYYYTRREIKKRQEQLR</sequence>
<accession>A0A0F9KDM3</accession>
<gene>
    <name evidence="1" type="ORF">LCGC14_1340950</name>
</gene>
<protein>
    <recommendedName>
        <fullName evidence="2">Large polyvalent protein associated domain-containing protein</fullName>
    </recommendedName>
</protein>
<name>A0A0F9KDM3_9ZZZZ</name>
<dbReference type="EMBL" id="LAZR01008202">
    <property type="protein sequence ID" value="KKM80329.1"/>
    <property type="molecule type" value="Genomic_DNA"/>
</dbReference>
<evidence type="ECO:0008006" key="2">
    <source>
        <dbReference type="Google" id="ProtNLM"/>
    </source>
</evidence>
<comment type="caution">
    <text evidence="1">The sequence shown here is derived from an EMBL/GenBank/DDBJ whole genome shotgun (WGS) entry which is preliminary data.</text>
</comment>
<organism evidence="1">
    <name type="scientific">marine sediment metagenome</name>
    <dbReference type="NCBI Taxonomy" id="412755"/>
    <lineage>
        <taxon>unclassified sequences</taxon>
        <taxon>metagenomes</taxon>
        <taxon>ecological metagenomes</taxon>
    </lineage>
</organism>
<reference evidence="1" key="1">
    <citation type="journal article" date="2015" name="Nature">
        <title>Complex archaea that bridge the gap between prokaryotes and eukaryotes.</title>
        <authorList>
            <person name="Spang A."/>
            <person name="Saw J.H."/>
            <person name="Jorgensen S.L."/>
            <person name="Zaremba-Niedzwiedzka K."/>
            <person name="Martijn J."/>
            <person name="Lind A.E."/>
            <person name="van Eijk R."/>
            <person name="Schleper C."/>
            <person name="Guy L."/>
            <person name="Ettema T.J."/>
        </authorList>
    </citation>
    <scope>NUCLEOTIDE SEQUENCE</scope>
</reference>
<evidence type="ECO:0000313" key="1">
    <source>
        <dbReference type="EMBL" id="KKM80329.1"/>
    </source>
</evidence>
<dbReference type="AlphaFoldDB" id="A0A0F9KDM3"/>
<proteinExistence type="predicted"/>